<dbReference type="Proteomes" id="UP000325606">
    <property type="component" value="Chromosome"/>
</dbReference>
<dbReference type="EMBL" id="CP044222">
    <property type="protein sequence ID" value="QEW06830.1"/>
    <property type="molecule type" value="Genomic_DNA"/>
</dbReference>
<sequence>MNFQILVTNRQQTFTVSEGELLLHAMEKACQQAIKVGCRGGGCGLCKVKILQGRYQSKRMSKAHISTEEQASGFALACRVFPEGDLVIESDHFDEHANQPTQVSVVK</sequence>
<dbReference type="PROSITE" id="PS00197">
    <property type="entry name" value="2FE2S_FER_1"/>
    <property type="match status" value="1"/>
</dbReference>
<proteinExistence type="predicted"/>
<dbReference type="CDD" id="cd00207">
    <property type="entry name" value="fer2"/>
    <property type="match status" value="1"/>
</dbReference>
<evidence type="ECO:0000259" key="1">
    <source>
        <dbReference type="PROSITE" id="PS51085"/>
    </source>
</evidence>
<feature type="domain" description="2Fe-2S ferredoxin-type" evidence="1">
    <location>
        <begin position="1"/>
        <end position="94"/>
    </location>
</feature>
<dbReference type="KEGG" id="nik:F5I99_10125"/>
<name>A0A5J6LE02_9GAMM</name>
<dbReference type="Gene3D" id="3.10.20.30">
    <property type="match status" value="1"/>
</dbReference>
<dbReference type="PROSITE" id="PS51085">
    <property type="entry name" value="2FE2S_FER_2"/>
    <property type="match status" value="1"/>
</dbReference>
<dbReference type="SUPFAM" id="SSF54292">
    <property type="entry name" value="2Fe-2S ferredoxin-like"/>
    <property type="match status" value="1"/>
</dbReference>
<protein>
    <submittedName>
        <fullName evidence="2">2Fe-2S iron-sulfur cluster binding domain-containing protein</fullName>
    </submittedName>
</protein>
<evidence type="ECO:0000313" key="3">
    <source>
        <dbReference type="Proteomes" id="UP000325606"/>
    </source>
</evidence>
<dbReference type="AlphaFoldDB" id="A0A5J6LE02"/>
<organism evidence="2 3">
    <name type="scientific">Nitrincola iocasae</name>
    <dbReference type="NCBI Taxonomy" id="2614693"/>
    <lineage>
        <taxon>Bacteria</taxon>
        <taxon>Pseudomonadati</taxon>
        <taxon>Pseudomonadota</taxon>
        <taxon>Gammaproteobacteria</taxon>
        <taxon>Oceanospirillales</taxon>
        <taxon>Oceanospirillaceae</taxon>
        <taxon>Nitrincola</taxon>
    </lineage>
</organism>
<keyword evidence="3" id="KW-1185">Reference proteome</keyword>
<reference evidence="2 3" key="1">
    <citation type="submission" date="2019-09" db="EMBL/GenBank/DDBJ databases">
        <title>Nitrincola iocasae sp. nov., a bacterium isolated from the sediment collected at a cold seep field in South China Sea.</title>
        <authorList>
            <person name="Zhang H."/>
            <person name="Wang H."/>
            <person name="Li C."/>
        </authorList>
    </citation>
    <scope>NUCLEOTIDE SEQUENCE [LARGE SCALE GENOMIC DNA]</scope>
    <source>
        <strain evidence="2 3">KXZD1103</strain>
    </source>
</reference>
<dbReference type="Pfam" id="PF00111">
    <property type="entry name" value="Fer2"/>
    <property type="match status" value="1"/>
</dbReference>
<gene>
    <name evidence="2" type="ORF">F5I99_10125</name>
</gene>
<dbReference type="GO" id="GO:0051537">
    <property type="term" value="F:2 iron, 2 sulfur cluster binding"/>
    <property type="evidence" value="ECO:0007669"/>
    <property type="project" value="InterPro"/>
</dbReference>
<evidence type="ECO:0000313" key="2">
    <source>
        <dbReference type="EMBL" id="QEW06830.1"/>
    </source>
</evidence>
<dbReference type="InterPro" id="IPR006058">
    <property type="entry name" value="2Fe2S_fd_BS"/>
</dbReference>
<dbReference type="RefSeq" id="WP_151055651.1">
    <property type="nucleotide sequence ID" value="NZ_CP044222.1"/>
</dbReference>
<dbReference type="InterPro" id="IPR012675">
    <property type="entry name" value="Beta-grasp_dom_sf"/>
</dbReference>
<dbReference type="InterPro" id="IPR001041">
    <property type="entry name" value="2Fe-2S_ferredoxin-type"/>
</dbReference>
<accession>A0A5J6LE02</accession>
<dbReference type="InterPro" id="IPR036010">
    <property type="entry name" value="2Fe-2S_ferredoxin-like_sf"/>
</dbReference>